<dbReference type="Proteomes" id="UP000789759">
    <property type="component" value="Unassembled WGS sequence"/>
</dbReference>
<dbReference type="InterPro" id="IPR000210">
    <property type="entry name" value="BTB/POZ_dom"/>
</dbReference>
<accession>A0A9N9CLI0</accession>
<gene>
    <name evidence="2" type="ORF">CPELLU_LOCUS7154</name>
</gene>
<dbReference type="Pfam" id="PF00651">
    <property type="entry name" value="BTB"/>
    <property type="match status" value="1"/>
</dbReference>
<dbReference type="PROSITE" id="PS50097">
    <property type="entry name" value="BTB"/>
    <property type="match status" value="1"/>
</dbReference>
<dbReference type="InterPro" id="IPR011333">
    <property type="entry name" value="SKP1/BTB/POZ_sf"/>
</dbReference>
<comment type="caution">
    <text evidence="2">The sequence shown here is derived from an EMBL/GenBank/DDBJ whole genome shotgun (WGS) entry which is preliminary data.</text>
</comment>
<name>A0A9N9CLI0_9GLOM</name>
<organism evidence="2 3">
    <name type="scientific">Cetraspora pellucida</name>
    <dbReference type="NCBI Taxonomy" id="1433469"/>
    <lineage>
        <taxon>Eukaryota</taxon>
        <taxon>Fungi</taxon>
        <taxon>Fungi incertae sedis</taxon>
        <taxon>Mucoromycota</taxon>
        <taxon>Glomeromycotina</taxon>
        <taxon>Glomeromycetes</taxon>
        <taxon>Diversisporales</taxon>
        <taxon>Gigasporaceae</taxon>
        <taxon>Cetraspora</taxon>
    </lineage>
</organism>
<sequence>MSTYYSSGWSLLGFFKYLSTNSNKIYNVNDIVDTFKYYLTITSNNLNVFKVTRVAAQKISQNLNAKDPIIIQFLNDYHANEPVNEPSNEPANEPFNVPINEPANEFVNKLANELVAEPGPVSQETNKRSSPIQHNFSHDFSHFLDQNHLCDVTIELANRQEVKAHALILCARSFFRQILSIDNTEHYKITIFDVNPMVFNALLRYMYSGTLIFDNRLKMFDLYIAAVKFDLQEVVRTKKKDIKITFLTLKDTTAIFLNTDMLPFQKSLVQYVSPDRLHNGKKWQSLGREKCYQLKYDILQTQDELVEQDNQIVQYEQDPVSIKYPISASASTGCAVSSSTEYSISSSKCSVSSERSISSSECAVPTKCSLSTKCAISTKRIAILYVNLIQPTHQRHTRYNSKDVYLESNPK</sequence>
<keyword evidence="3" id="KW-1185">Reference proteome</keyword>
<dbReference type="AlphaFoldDB" id="A0A9N9CLI0"/>
<reference evidence="2" key="1">
    <citation type="submission" date="2021-06" db="EMBL/GenBank/DDBJ databases">
        <authorList>
            <person name="Kallberg Y."/>
            <person name="Tangrot J."/>
            <person name="Rosling A."/>
        </authorList>
    </citation>
    <scope>NUCLEOTIDE SEQUENCE</scope>
    <source>
        <strain evidence="2">FL966</strain>
    </source>
</reference>
<proteinExistence type="predicted"/>
<dbReference type="OrthoDB" id="299997at2759"/>
<dbReference type="SUPFAM" id="SSF54695">
    <property type="entry name" value="POZ domain"/>
    <property type="match status" value="1"/>
</dbReference>
<feature type="domain" description="BTB" evidence="1">
    <location>
        <begin position="150"/>
        <end position="215"/>
    </location>
</feature>
<dbReference type="EMBL" id="CAJVQA010004704">
    <property type="protein sequence ID" value="CAG8604531.1"/>
    <property type="molecule type" value="Genomic_DNA"/>
</dbReference>
<dbReference type="SMART" id="SM00225">
    <property type="entry name" value="BTB"/>
    <property type="match status" value="1"/>
</dbReference>
<protein>
    <submittedName>
        <fullName evidence="2">7927_t:CDS:1</fullName>
    </submittedName>
</protein>
<evidence type="ECO:0000259" key="1">
    <source>
        <dbReference type="PROSITE" id="PS50097"/>
    </source>
</evidence>
<evidence type="ECO:0000313" key="2">
    <source>
        <dbReference type="EMBL" id="CAG8604531.1"/>
    </source>
</evidence>
<evidence type="ECO:0000313" key="3">
    <source>
        <dbReference type="Proteomes" id="UP000789759"/>
    </source>
</evidence>
<dbReference type="Gene3D" id="3.30.710.10">
    <property type="entry name" value="Potassium Channel Kv1.1, Chain A"/>
    <property type="match status" value="1"/>
</dbReference>
<dbReference type="PANTHER" id="PTHR24413">
    <property type="entry name" value="SPECKLE-TYPE POZ PROTEIN"/>
    <property type="match status" value="1"/>
</dbReference>
<dbReference type="CDD" id="cd18186">
    <property type="entry name" value="BTB_POZ_ZBTB_KLHL-like"/>
    <property type="match status" value="1"/>
</dbReference>